<evidence type="ECO:0008006" key="6">
    <source>
        <dbReference type="Google" id="ProtNLM"/>
    </source>
</evidence>
<dbReference type="PRINTS" id="PR00320">
    <property type="entry name" value="GPROTEINBRPT"/>
</dbReference>
<organism evidence="4 5">
    <name type="scientific">Ataeniobius toweri</name>
    <dbReference type="NCBI Taxonomy" id="208326"/>
    <lineage>
        <taxon>Eukaryota</taxon>
        <taxon>Metazoa</taxon>
        <taxon>Chordata</taxon>
        <taxon>Craniata</taxon>
        <taxon>Vertebrata</taxon>
        <taxon>Euteleostomi</taxon>
        <taxon>Actinopterygii</taxon>
        <taxon>Neopterygii</taxon>
        <taxon>Teleostei</taxon>
        <taxon>Neoteleostei</taxon>
        <taxon>Acanthomorphata</taxon>
        <taxon>Ovalentaria</taxon>
        <taxon>Atherinomorphae</taxon>
        <taxon>Cyprinodontiformes</taxon>
        <taxon>Goodeidae</taxon>
        <taxon>Ataeniobius</taxon>
    </lineage>
</organism>
<sequence>MLRWILGGREAQSSVEKSPVLCIGEEQPKNCFTELQVLKGHFDIVRFLVQIDDFRFASAGDDGLVLVWNIETGERLQELRGHSQQITAITTFTCSNGFTSLITASSDRSLSLWDPDTGNRVQTISDLQSSVKCLLVLERLSVWVSGGEELCVWDKDFQLLCHRQKYSDTGITALIELPENLIAAAVDKEIVIYRLVVSPDSSVSVTDVRHCSEHHDQIRALININDGIFASGSQAGELILWDSTNFQNLAYEHILWEESHPSGQTETRLAAPKPSEMSIQHLTTNGRLILAAVGSGLYVYDVVTKAVVAYRKAAHDSDVLHIMLMSDNELMSCSEDGSVRMWEIQDLPLAAEPASAGFFGMLTFGRSSKQSGPQSKKVLEIPNLRTLELTGDLIGHSGAVQMFLSFKEKGLVTCSTDHLLILWKDGERQSRLRSQKQLFTWTCFSTSFPLNQGCPKTPHSAETRIVAGIQDENSATVLIIQRSCHCEE</sequence>
<comment type="caution">
    <text evidence="4">The sequence shown here is derived from an EMBL/GenBank/DDBJ whole genome shotgun (WGS) entry which is preliminary data.</text>
</comment>
<dbReference type="InterPro" id="IPR019775">
    <property type="entry name" value="WD40_repeat_CS"/>
</dbReference>
<gene>
    <name evidence="4" type="ORF">ATANTOWER_011614</name>
</gene>
<accession>A0ABU7CEQ4</accession>
<feature type="repeat" description="WD" evidence="3">
    <location>
        <begin position="79"/>
        <end position="123"/>
    </location>
</feature>
<keyword evidence="5" id="KW-1185">Reference proteome</keyword>
<dbReference type="InterPro" id="IPR040102">
    <property type="entry name" value="WDR41"/>
</dbReference>
<dbReference type="PANTHER" id="PTHR22805:SF2">
    <property type="entry name" value="WD REPEAT-CONTAINING PROTEIN 41"/>
    <property type="match status" value="1"/>
</dbReference>
<dbReference type="PROSITE" id="PS00678">
    <property type="entry name" value="WD_REPEATS_1"/>
    <property type="match status" value="1"/>
</dbReference>
<dbReference type="InterPro" id="IPR015943">
    <property type="entry name" value="WD40/YVTN_repeat-like_dom_sf"/>
</dbReference>
<evidence type="ECO:0000256" key="2">
    <source>
        <dbReference type="ARBA" id="ARBA00022737"/>
    </source>
</evidence>
<name>A0ABU7CEQ4_9TELE</name>
<proteinExistence type="predicted"/>
<dbReference type="PANTHER" id="PTHR22805">
    <property type="entry name" value="WDR41-RELATED"/>
    <property type="match status" value="1"/>
</dbReference>
<dbReference type="SMART" id="SM00320">
    <property type="entry name" value="WD40"/>
    <property type="match status" value="6"/>
</dbReference>
<feature type="repeat" description="WD" evidence="3">
    <location>
        <begin position="38"/>
        <end position="78"/>
    </location>
</feature>
<dbReference type="EMBL" id="JAHUTI010088763">
    <property type="protein sequence ID" value="MED6260294.1"/>
    <property type="molecule type" value="Genomic_DNA"/>
</dbReference>
<dbReference type="InterPro" id="IPR001680">
    <property type="entry name" value="WD40_rpt"/>
</dbReference>
<keyword evidence="1 3" id="KW-0853">WD repeat</keyword>
<reference evidence="4 5" key="1">
    <citation type="submission" date="2021-07" db="EMBL/GenBank/DDBJ databases">
        <authorList>
            <person name="Palmer J.M."/>
        </authorList>
    </citation>
    <scope>NUCLEOTIDE SEQUENCE [LARGE SCALE GENOMIC DNA]</scope>
    <source>
        <strain evidence="4 5">AT_MEX2019</strain>
        <tissue evidence="4">Muscle</tissue>
    </source>
</reference>
<dbReference type="Gene3D" id="2.130.10.10">
    <property type="entry name" value="YVTN repeat-like/Quinoprotein amine dehydrogenase"/>
    <property type="match status" value="2"/>
</dbReference>
<dbReference type="SUPFAM" id="SSF50978">
    <property type="entry name" value="WD40 repeat-like"/>
    <property type="match status" value="1"/>
</dbReference>
<dbReference type="InterPro" id="IPR020472">
    <property type="entry name" value="WD40_PAC1"/>
</dbReference>
<evidence type="ECO:0000256" key="1">
    <source>
        <dbReference type="ARBA" id="ARBA00022574"/>
    </source>
</evidence>
<evidence type="ECO:0000313" key="5">
    <source>
        <dbReference type="Proteomes" id="UP001345963"/>
    </source>
</evidence>
<dbReference type="InterPro" id="IPR036322">
    <property type="entry name" value="WD40_repeat_dom_sf"/>
</dbReference>
<evidence type="ECO:0000313" key="4">
    <source>
        <dbReference type="EMBL" id="MED6260294.1"/>
    </source>
</evidence>
<keyword evidence="2" id="KW-0677">Repeat</keyword>
<dbReference type="Pfam" id="PF25178">
    <property type="entry name" value="Beta-prop_WDR41"/>
    <property type="match status" value="1"/>
</dbReference>
<dbReference type="PROSITE" id="PS50082">
    <property type="entry name" value="WD_REPEATS_2"/>
    <property type="match status" value="3"/>
</dbReference>
<dbReference type="Proteomes" id="UP001345963">
    <property type="component" value="Unassembled WGS sequence"/>
</dbReference>
<evidence type="ECO:0000256" key="3">
    <source>
        <dbReference type="PROSITE-ProRule" id="PRU00221"/>
    </source>
</evidence>
<feature type="repeat" description="WD" evidence="3">
    <location>
        <begin position="312"/>
        <end position="345"/>
    </location>
</feature>
<protein>
    <recommendedName>
        <fullName evidence="6">WD repeat-containing protein 41</fullName>
    </recommendedName>
</protein>